<dbReference type="Proteomes" id="UP000254968">
    <property type="component" value="Unassembled WGS sequence"/>
</dbReference>
<accession>A0A378HXM3</accession>
<reference evidence="2 3" key="1">
    <citation type="submission" date="2018-06" db="EMBL/GenBank/DDBJ databases">
        <authorList>
            <consortium name="Pathogen Informatics"/>
            <person name="Doyle S."/>
        </authorList>
    </citation>
    <scope>NUCLEOTIDE SEQUENCE [LARGE SCALE GENOMIC DNA]</scope>
    <source>
        <strain evidence="2 3">NCTC13315</strain>
    </source>
</reference>
<protein>
    <submittedName>
        <fullName evidence="2">IcmL/DotI homolog</fullName>
    </submittedName>
</protein>
<sequence>MRQLIKLTQVLLLVCPLLSYADDTQLAVWANEAIVATYTYSYSNFIQRQRDIARYFTAQGWTAYSNALNASKLPEAIMKNNYFVSAVATMPPAVKSLGQGQWQATMPVLVVYKNPQYQQKQTLEVTINFNQAPSGQGVRGLAINSLKAKVIEPPCECKPSKETGTEPPLNAPQ</sequence>
<keyword evidence="3" id="KW-1185">Reference proteome</keyword>
<dbReference type="AlphaFoldDB" id="A0A378HXM3"/>
<dbReference type="CDD" id="cd16385">
    <property type="entry name" value="IcmL"/>
    <property type="match status" value="1"/>
</dbReference>
<name>A0A378HXM3_9GAMM</name>
<dbReference type="EMBL" id="UGNV01000001">
    <property type="protein sequence ID" value="STX27647.1"/>
    <property type="molecule type" value="Genomic_DNA"/>
</dbReference>
<dbReference type="OrthoDB" id="5641224at2"/>
<evidence type="ECO:0000313" key="2">
    <source>
        <dbReference type="EMBL" id="STX27647.1"/>
    </source>
</evidence>
<dbReference type="Pfam" id="PF11393">
    <property type="entry name" value="T4BSS_DotI_IcmL"/>
    <property type="match status" value="1"/>
</dbReference>
<gene>
    <name evidence="2" type="ORF">NCTC13315_00153</name>
</gene>
<evidence type="ECO:0000313" key="3">
    <source>
        <dbReference type="Proteomes" id="UP000254968"/>
    </source>
</evidence>
<organism evidence="2 3">
    <name type="scientific">Legionella beliardensis</name>
    <dbReference type="NCBI Taxonomy" id="91822"/>
    <lineage>
        <taxon>Bacteria</taxon>
        <taxon>Pseudomonadati</taxon>
        <taxon>Pseudomonadota</taxon>
        <taxon>Gammaproteobacteria</taxon>
        <taxon>Legionellales</taxon>
        <taxon>Legionellaceae</taxon>
        <taxon>Legionella</taxon>
    </lineage>
</organism>
<dbReference type="InterPro" id="IPR021055">
    <property type="entry name" value="T4BSS_IcmL/DotI"/>
</dbReference>
<keyword evidence="1" id="KW-0732">Signal</keyword>
<feature type="chain" id="PRO_5016738776" evidence="1">
    <location>
        <begin position="22"/>
        <end position="173"/>
    </location>
</feature>
<feature type="signal peptide" evidence="1">
    <location>
        <begin position="1"/>
        <end position="21"/>
    </location>
</feature>
<evidence type="ECO:0000256" key="1">
    <source>
        <dbReference type="SAM" id="SignalP"/>
    </source>
</evidence>
<proteinExistence type="predicted"/>
<dbReference type="RefSeq" id="WP_115301445.1">
    <property type="nucleotide sequence ID" value="NZ_CAAAHO010000003.1"/>
</dbReference>